<accession>A0ABR0S6C7</accession>
<dbReference type="EMBL" id="JAVFKD010000016">
    <property type="protein sequence ID" value="KAK5987713.1"/>
    <property type="molecule type" value="Genomic_DNA"/>
</dbReference>
<proteinExistence type="inferred from homology"/>
<dbReference type="PANTHER" id="PTHR11359:SF0">
    <property type="entry name" value="AMP DEAMINASE"/>
    <property type="match status" value="1"/>
</dbReference>
<protein>
    <submittedName>
        <fullName evidence="3">AMP deaminase</fullName>
    </submittedName>
</protein>
<evidence type="ECO:0000256" key="2">
    <source>
        <dbReference type="SAM" id="MobiDB-lite"/>
    </source>
</evidence>
<evidence type="ECO:0000313" key="4">
    <source>
        <dbReference type="Proteomes" id="UP001338125"/>
    </source>
</evidence>
<keyword evidence="4" id="KW-1185">Reference proteome</keyword>
<feature type="compositionally biased region" description="Polar residues" evidence="2">
    <location>
        <begin position="1"/>
        <end position="12"/>
    </location>
</feature>
<dbReference type="SUPFAM" id="SSF51556">
    <property type="entry name" value="Metallo-dependent hydrolases"/>
    <property type="match status" value="1"/>
</dbReference>
<name>A0ABR0S6C7_9HYPO</name>
<dbReference type="InterPro" id="IPR006329">
    <property type="entry name" value="AMPD"/>
</dbReference>
<feature type="region of interest" description="Disordered" evidence="2">
    <location>
        <begin position="224"/>
        <end position="276"/>
    </location>
</feature>
<dbReference type="PANTHER" id="PTHR11359">
    <property type="entry name" value="AMP DEAMINASE"/>
    <property type="match status" value="1"/>
</dbReference>
<dbReference type="Proteomes" id="UP001338125">
    <property type="component" value="Unassembled WGS sequence"/>
</dbReference>
<gene>
    <name evidence="3" type="ORF">PT974_11845</name>
</gene>
<feature type="region of interest" description="Disordered" evidence="2">
    <location>
        <begin position="1"/>
        <end position="54"/>
    </location>
</feature>
<reference evidence="3 4" key="1">
    <citation type="submission" date="2024-01" db="EMBL/GenBank/DDBJ databases">
        <title>Complete genome of Cladobotryum mycophilum ATHUM6906.</title>
        <authorList>
            <person name="Christinaki A.C."/>
            <person name="Myridakis A.I."/>
            <person name="Kouvelis V.N."/>
        </authorList>
    </citation>
    <scope>NUCLEOTIDE SEQUENCE [LARGE SCALE GENOMIC DNA]</scope>
    <source>
        <strain evidence="3 4">ATHUM6906</strain>
    </source>
</reference>
<feature type="compositionally biased region" description="Polar residues" evidence="2">
    <location>
        <begin position="224"/>
        <end position="247"/>
    </location>
</feature>
<evidence type="ECO:0000313" key="3">
    <source>
        <dbReference type="EMBL" id="KAK5987713.1"/>
    </source>
</evidence>
<comment type="similarity">
    <text evidence="1">Belongs to the metallo-dependent hydrolases superfamily. Adenosine and AMP deaminases family.</text>
</comment>
<comment type="caution">
    <text evidence="3">The sequence shown here is derived from an EMBL/GenBank/DDBJ whole genome shotgun (WGS) entry which is preliminary data.</text>
</comment>
<dbReference type="Pfam" id="PF19326">
    <property type="entry name" value="AMP_deaminase"/>
    <property type="match status" value="1"/>
</dbReference>
<dbReference type="InterPro" id="IPR032466">
    <property type="entry name" value="Metal_Hydrolase"/>
</dbReference>
<dbReference type="Gene3D" id="3.20.20.140">
    <property type="entry name" value="Metal-dependent hydrolases"/>
    <property type="match status" value="2"/>
</dbReference>
<evidence type="ECO:0000256" key="1">
    <source>
        <dbReference type="ARBA" id="ARBA00006676"/>
    </source>
</evidence>
<organism evidence="3 4">
    <name type="scientific">Cladobotryum mycophilum</name>
    <dbReference type="NCBI Taxonomy" id="491253"/>
    <lineage>
        <taxon>Eukaryota</taxon>
        <taxon>Fungi</taxon>
        <taxon>Dikarya</taxon>
        <taxon>Ascomycota</taxon>
        <taxon>Pezizomycotina</taxon>
        <taxon>Sordariomycetes</taxon>
        <taxon>Hypocreomycetidae</taxon>
        <taxon>Hypocreales</taxon>
        <taxon>Hypocreaceae</taxon>
        <taxon>Cladobotryum</taxon>
    </lineage>
</organism>
<sequence length="627" mass="71388">MAGENLDNSFHGHSSVFPVRTRETNGEEEIPEPTTTASDNFEENTGPLPTHENDEFEHGMLLRDVPERTTFYDPVAERQMTQTDAKLFYQRSKIDVRSGNITWPQPTPFDSPVIVSGSHPPTDYGGDSLILDHETDKSDALEMSLKAGGPSSVSANLAFPSNSRGVQSYTDPKIALGSHHGFTANSLFDTEPHITAELSAISKSIQRILDVRRKYIALSAQEPAWSQNSNGNPDETQKQDIASSQVGLDQAGSKRPRKRKPGQDVGEDFSVEDLLPLPNEGSMSFNLDEGGVYQVFDNSENPSPAIKVPTIREFYMDLDEILTVSSDGPSKSFAFRRLQYLEGKFNLYVLLNEYQETADSKKVPHRDFYNVRKVDTHVHHSACMNQKHLLRFIKSKMKKYPNEVVLFRDGKHLTLAEVFASINLTAYDLSIDTLDMHAHTDSFHRFDKFNLKYNPIGESRLRTIFLKTDNFIHGRYLAEITKEVISDLESSKYQMVEWRISVYGKSIDEWDNLAAWVVDNKLFSHNVRWLIQIPRLYDVYKASGLMETFEQVVKNVFQPLFEVTKDPSKHPKLHIFLQRVIGFDSVDDESKIERRLFKKFPVPKAWDTKQNPLTVTGSTIFLLTWPL</sequence>